<feature type="region of interest" description="Disordered" evidence="1">
    <location>
        <begin position="51"/>
        <end position="84"/>
    </location>
</feature>
<name>A0AAV7NR80_PLEWA</name>
<evidence type="ECO:0000256" key="1">
    <source>
        <dbReference type="SAM" id="MobiDB-lite"/>
    </source>
</evidence>
<comment type="caution">
    <text evidence="2">The sequence shown here is derived from an EMBL/GenBank/DDBJ whole genome shotgun (WGS) entry which is preliminary data.</text>
</comment>
<dbReference type="EMBL" id="JANPWB010000012">
    <property type="protein sequence ID" value="KAJ1116883.1"/>
    <property type="molecule type" value="Genomic_DNA"/>
</dbReference>
<feature type="compositionally biased region" description="Basic residues" evidence="1">
    <location>
        <begin position="51"/>
        <end position="69"/>
    </location>
</feature>
<keyword evidence="3" id="KW-1185">Reference proteome</keyword>
<evidence type="ECO:0000313" key="3">
    <source>
        <dbReference type="Proteomes" id="UP001066276"/>
    </source>
</evidence>
<protein>
    <submittedName>
        <fullName evidence="2">Uncharacterized protein</fullName>
    </submittedName>
</protein>
<accession>A0AAV7NR80</accession>
<feature type="compositionally biased region" description="Basic and acidic residues" evidence="1">
    <location>
        <begin position="73"/>
        <end position="84"/>
    </location>
</feature>
<reference evidence="2" key="1">
    <citation type="journal article" date="2022" name="bioRxiv">
        <title>Sequencing and chromosome-scale assembly of the giantPleurodeles waltlgenome.</title>
        <authorList>
            <person name="Brown T."/>
            <person name="Elewa A."/>
            <person name="Iarovenko S."/>
            <person name="Subramanian E."/>
            <person name="Araus A.J."/>
            <person name="Petzold A."/>
            <person name="Susuki M."/>
            <person name="Suzuki K.-i.T."/>
            <person name="Hayashi T."/>
            <person name="Toyoda A."/>
            <person name="Oliveira C."/>
            <person name="Osipova E."/>
            <person name="Leigh N.D."/>
            <person name="Simon A."/>
            <person name="Yun M.H."/>
        </authorList>
    </citation>
    <scope>NUCLEOTIDE SEQUENCE</scope>
    <source>
        <strain evidence="2">20211129_DDA</strain>
        <tissue evidence="2">Liver</tissue>
    </source>
</reference>
<dbReference type="Proteomes" id="UP001066276">
    <property type="component" value="Chromosome 8"/>
</dbReference>
<organism evidence="2 3">
    <name type="scientific">Pleurodeles waltl</name>
    <name type="common">Iberian ribbed newt</name>
    <dbReference type="NCBI Taxonomy" id="8319"/>
    <lineage>
        <taxon>Eukaryota</taxon>
        <taxon>Metazoa</taxon>
        <taxon>Chordata</taxon>
        <taxon>Craniata</taxon>
        <taxon>Vertebrata</taxon>
        <taxon>Euteleostomi</taxon>
        <taxon>Amphibia</taxon>
        <taxon>Batrachia</taxon>
        <taxon>Caudata</taxon>
        <taxon>Salamandroidea</taxon>
        <taxon>Salamandridae</taxon>
        <taxon>Pleurodelinae</taxon>
        <taxon>Pleurodeles</taxon>
    </lineage>
</organism>
<proteinExistence type="predicted"/>
<evidence type="ECO:0000313" key="2">
    <source>
        <dbReference type="EMBL" id="KAJ1116883.1"/>
    </source>
</evidence>
<sequence>MAAAIMAEFEEWQLPAHAIVHPGYGCFDVYFTHRNGKIMFGNKADVKRTKTRWGGKQWKQKQRTQKSRGAKTFQEELSSRESRDHLTDESKLVIVNLSDHPLKKEESDVLSKGLGFCPTQMNDPVDVFVDLFKFISLLKLKDNFNSLQVPAALQIKEVSESTQTEDALTPAHLVSDLYDLQLVMSLMDDELINIDDLRADLGIEENLYANSGFKSCSE</sequence>
<gene>
    <name evidence="2" type="ORF">NDU88_005088</name>
</gene>
<dbReference type="AlphaFoldDB" id="A0AAV7NR80"/>